<evidence type="ECO:0000256" key="7">
    <source>
        <dbReference type="ARBA" id="ARBA00022967"/>
    </source>
</evidence>
<dbReference type="PRINTS" id="PR00119">
    <property type="entry name" value="CATATPASE"/>
</dbReference>
<dbReference type="SUPFAM" id="SSF81665">
    <property type="entry name" value="Calcium ATPase, transmembrane domain M"/>
    <property type="match status" value="1"/>
</dbReference>
<dbReference type="InterPro" id="IPR001757">
    <property type="entry name" value="P_typ_ATPase"/>
</dbReference>
<keyword evidence="7" id="KW-1278">Translocase</keyword>
<dbReference type="InterPro" id="IPR008250">
    <property type="entry name" value="ATPase_P-typ_transduc_dom_A_sf"/>
</dbReference>
<organism evidence="12 13">
    <name type="scientific">Phenylobacterium conjunctum</name>
    <dbReference type="NCBI Taxonomy" id="1298959"/>
    <lineage>
        <taxon>Bacteria</taxon>
        <taxon>Pseudomonadati</taxon>
        <taxon>Pseudomonadota</taxon>
        <taxon>Alphaproteobacteria</taxon>
        <taxon>Caulobacterales</taxon>
        <taxon>Caulobacteraceae</taxon>
        <taxon>Phenylobacterium</taxon>
    </lineage>
</organism>
<name>A0ABW3SXU7_9CAUL</name>
<dbReference type="InterPro" id="IPR023214">
    <property type="entry name" value="HAD_sf"/>
</dbReference>
<feature type="transmembrane region" description="Helical" evidence="10">
    <location>
        <begin position="721"/>
        <end position="740"/>
    </location>
</feature>
<feature type="transmembrane region" description="Helical" evidence="10">
    <location>
        <begin position="377"/>
        <end position="399"/>
    </location>
</feature>
<dbReference type="InterPro" id="IPR009078">
    <property type="entry name" value="Ferritin-like_SF"/>
</dbReference>
<evidence type="ECO:0000256" key="9">
    <source>
        <dbReference type="ARBA" id="ARBA00023136"/>
    </source>
</evidence>
<dbReference type="InterPro" id="IPR012348">
    <property type="entry name" value="RNR-like"/>
</dbReference>
<evidence type="ECO:0000256" key="1">
    <source>
        <dbReference type="ARBA" id="ARBA00004127"/>
    </source>
</evidence>
<evidence type="ECO:0000256" key="3">
    <source>
        <dbReference type="ARBA" id="ARBA00022692"/>
    </source>
</evidence>
<keyword evidence="6 10" id="KW-0067">ATP-binding</keyword>
<dbReference type="Proteomes" id="UP001597216">
    <property type="component" value="Unassembled WGS sequence"/>
</dbReference>
<dbReference type="InterPro" id="IPR059000">
    <property type="entry name" value="ATPase_P-type_domA"/>
</dbReference>
<evidence type="ECO:0000256" key="6">
    <source>
        <dbReference type="ARBA" id="ARBA00022840"/>
    </source>
</evidence>
<dbReference type="InterPro" id="IPR036412">
    <property type="entry name" value="HAD-like_sf"/>
</dbReference>
<protein>
    <submittedName>
        <fullName evidence="12">Heavy metal translocating P-type ATPase</fullName>
    </submittedName>
</protein>
<keyword evidence="5 10" id="KW-0547">Nucleotide-binding</keyword>
<keyword evidence="9 10" id="KW-0472">Membrane</keyword>
<dbReference type="Pfam" id="PF04945">
    <property type="entry name" value="YHS"/>
    <property type="match status" value="1"/>
</dbReference>
<dbReference type="InterPro" id="IPR027256">
    <property type="entry name" value="P-typ_ATPase_IB"/>
</dbReference>
<dbReference type="Pfam" id="PF00702">
    <property type="entry name" value="Hydrolase"/>
    <property type="match status" value="1"/>
</dbReference>
<keyword evidence="13" id="KW-1185">Reference proteome</keyword>
<dbReference type="NCBIfam" id="TIGR01511">
    <property type="entry name" value="ATPase-IB1_Cu"/>
    <property type="match status" value="1"/>
</dbReference>
<feature type="transmembrane region" description="Helical" evidence="10">
    <location>
        <begin position="121"/>
        <end position="140"/>
    </location>
</feature>
<feature type="domain" description="TRASH" evidence="11">
    <location>
        <begin position="19"/>
        <end position="57"/>
    </location>
</feature>
<comment type="subcellular location">
    <subcellularLocation>
        <location evidence="10">Cell membrane</location>
    </subcellularLocation>
    <subcellularLocation>
        <location evidence="1">Endomembrane system</location>
        <topology evidence="1">Multi-pass membrane protein</topology>
    </subcellularLocation>
</comment>
<dbReference type="Gene3D" id="2.70.150.10">
    <property type="entry name" value="Calcium-transporting ATPase, cytoplasmic transduction domain A"/>
    <property type="match status" value="1"/>
</dbReference>
<evidence type="ECO:0000256" key="5">
    <source>
        <dbReference type="ARBA" id="ARBA00022741"/>
    </source>
</evidence>
<feature type="transmembrane region" description="Helical" evidence="10">
    <location>
        <begin position="223"/>
        <end position="242"/>
    </location>
</feature>
<keyword evidence="4 10" id="KW-0479">Metal-binding</keyword>
<accession>A0ABW3SXU7</accession>
<evidence type="ECO:0000313" key="12">
    <source>
        <dbReference type="EMBL" id="MFD1189420.1"/>
    </source>
</evidence>
<dbReference type="SFLD" id="SFLDS00003">
    <property type="entry name" value="Haloacid_Dehalogenase"/>
    <property type="match status" value="1"/>
</dbReference>
<evidence type="ECO:0000256" key="2">
    <source>
        <dbReference type="ARBA" id="ARBA00006024"/>
    </source>
</evidence>
<keyword evidence="8 10" id="KW-1133">Transmembrane helix</keyword>
<feature type="transmembrane region" description="Helical" evidence="10">
    <location>
        <begin position="405"/>
        <end position="428"/>
    </location>
</feature>
<dbReference type="CDD" id="cd02094">
    <property type="entry name" value="P-type_ATPase_Cu-like"/>
    <property type="match status" value="1"/>
</dbReference>
<gene>
    <name evidence="12" type="ORF">ACFQ27_02420</name>
</gene>
<dbReference type="Pfam" id="PF00122">
    <property type="entry name" value="E1-E2_ATPase"/>
    <property type="match status" value="1"/>
</dbReference>
<dbReference type="PROSITE" id="PS00154">
    <property type="entry name" value="ATPASE_E1_E2"/>
    <property type="match status" value="1"/>
</dbReference>
<proteinExistence type="inferred from homology"/>
<feature type="transmembrane region" description="Helical" evidence="10">
    <location>
        <begin position="184"/>
        <end position="211"/>
    </location>
</feature>
<dbReference type="PANTHER" id="PTHR43520">
    <property type="entry name" value="ATP7, ISOFORM B"/>
    <property type="match status" value="1"/>
</dbReference>
<comment type="caution">
    <text evidence="12">The sequence shown here is derived from an EMBL/GenBank/DDBJ whole genome shotgun (WGS) entry which is preliminary data.</text>
</comment>
<dbReference type="InterPro" id="IPR045800">
    <property type="entry name" value="HMBD"/>
</dbReference>
<dbReference type="NCBIfam" id="TIGR01494">
    <property type="entry name" value="ATPase_P-type"/>
    <property type="match status" value="1"/>
</dbReference>
<dbReference type="SMART" id="SM00746">
    <property type="entry name" value="TRASH"/>
    <property type="match status" value="1"/>
</dbReference>
<dbReference type="InterPro" id="IPR023299">
    <property type="entry name" value="ATPase_P-typ_cyto_dom_N"/>
</dbReference>
<dbReference type="InterPro" id="IPR044492">
    <property type="entry name" value="P_typ_ATPase_HD_dom"/>
</dbReference>
<keyword evidence="10" id="KW-1003">Cell membrane</keyword>
<dbReference type="Gene3D" id="3.40.50.1000">
    <property type="entry name" value="HAD superfamily/HAD-like"/>
    <property type="match status" value="1"/>
</dbReference>
<dbReference type="EMBL" id="JBHTLQ010000004">
    <property type="protein sequence ID" value="MFD1189420.1"/>
    <property type="molecule type" value="Genomic_DNA"/>
</dbReference>
<dbReference type="InterPro" id="IPR018303">
    <property type="entry name" value="ATPase_P-typ_P_site"/>
</dbReference>
<dbReference type="SFLD" id="SFLDF00027">
    <property type="entry name" value="p-type_atpase"/>
    <property type="match status" value="1"/>
</dbReference>
<dbReference type="Pfam" id="PF19335">
    <property type="entry name" value="HMBD"/>
    <property type="match status" value="1"/>
</dbReference>
<dbReference type="RefSeq" id="WP_377352281.1">
    <property type="nucleotide sequence ID" value="NZ_JBHTLQ010000004.1"/>
</dbReference>
<evidence type="ECO:0000256" key="10">
    <source>
        <dbReference type="RuleBase" id="RU362081"/>
    </source>
</evidence>
<dbReference type="PRINTS" id="PR00943">
    <property type="entry name" value="CUATPASE"/>
</dbReference>
<dbReference type="Gene3D" id="1.10.620.20">
    <property type="entry name" value="Ribonucleotide Reductase, subunit A"/>
    <property type="match status" value="1"/>
</dbReference>
<evidence type="ECO:0000256" key="8">
    <source>
        <dbReference type="ARBA" id="ARBA00022989"/>
    </source>
</evidence>
<evidence type="ECO:0000313" key="13">
    <source>
        <dbReference type="Proteomes" id="UP001597216"/>
    </source>
</evidence>
<sequence>MAHHHNHAPAQPDGDFDIDPVCGMKVDRKAQKPFAEYEGRTYRFCAQGCHTKFTADPARYLEPREPDPPAPPGTIYTCPMHPEIRQEGPGSCPLCGMALEPELVTAEAPPNPELEDFTRRAWLGGALALPLLVLEMGPHLTGLHWPLAPDLLAWIEFALASPVVLWAGAPFFARGWASVVTRNLNMFTLIALGTGVAWLFSVAATLAPAMIPAAFRGMHGEPPLYFEAAAVIVVLVLVGQILELRAREQTSGALRALLNLAPKTALRVRADGGDESVAVDQIRPGDRLRVRPGEKIPVDGVVAEGHGAVDESLVTGEAMPVAKAPGDPVTAGALNTTGGFVMTAQKVGADTLLSQIVQLVAAAQRSRAPIQRLADRVSGWFVPGVVAAALAAVVGWSLFGPEPRLAYALVAGVSVLIIACPCALGLATPISIMVGVGRGAQAGVLFRDAAALERFEAVDTLVVDKTGTLTEGQPAVTAVVPTDGRDEAELLRLSAGLERASEHPLAAAIVRAARDRGLTLAEPQDFRSPVGQGVLGRVEGRAVVVGGRALLAEHGVDPAPLAERADALRREGATVVFVAINGALAGLLAIADPIKASTPDALARLKARGLRVVMLTGDNAVTAQAVAQRLGLTEVEAEVSPADKAAVVARLKAEGRVVAMAGDGVNDAPALAAADVGVAMGAGADVAIESAGVTLLSGDLAGLERAAILSRATLRNIRQNLTFAFAYNLAGVPLAAGVLYPAFGLVLSPAVAAAAMSLSSVSVVANALRLRGVKL</sequence>
<comment type="similarity">
    <text evidence="2 10">Belongs to the cation transport ATPase (P-type) (TC 3.A.3) family. Type IB subfamily.</text>
</comment>
<dbReference type="InterPro" id="IPR023298">
    <property type="entry name" value="ATPase_P-typ_TM_dom_sf"/>
</dbReference>
<dbReference type="Gene3D" id="3.40.1110.10">
    <property type="entry name" value="Calcium-transporting ATPase, cytoplasmic domain N"/>
    <property type="match status" value="1"/>
</dbReference>
<feature type="transmembrane region" description="Helical" evidence="10">
    <location>
        <begin position="152"/>
        <end position="172"/>
    </location>
</feature>
<dbReference type="NCBIfam" id="TIGR01525">
    <property type="entry name" value="ATPase-IB_hvy"/>
    <property type="match status" value="1"/>
</dbReference>
<evidence type="ECO:0000259" key="11">
    <source>
        <dbReference type="SMART" id="SM00746"/>
    </source>
</evidence>
<dbReference type="SUPFAM" id="SSF47240">
    <property type="entry name" value="Ferritin-like"/>
    <property type="match status" value="1"/>
</dbReference>
<dbReference type="SUPFAM" id="SSF56784">
    <property type="entry name" value="HAD-like"/>
    <property type="match status" value="1"/>
</dbReference>
<dbReference type="InterPro" id="IPR011017">
    <property type="entry name" value="TRASH_dom"/>
</dbReference>
<dbReference type="SFLD" id="SFLDG00002">
    <property type="entry name" value="C1.7:_P-type_atpase_like"/>
    <property type="match status" value="1"/>
</dbReference>
<dbReference type="InterPro" id="IPR007029">
    <property type="entry name" value="YHS_dom"/>
</dbReference>
<evidence type="ECO:0000256" key="4">
    <source>
        <dbReference type="ARBA" id="ARBA00022723"/>
    </source>
</evidence>
<feature type="transmembrane region" description="Helical" evidence="10">
    <location>
        <begin position="746"/>
        <end position="768"/>
    </location>
</feature>
<reference evidence="13" key="1">
    <citation type="journal article" date="2019" name="Int. J. Syst. Evol. Microbiol.">
        <title>The Global Catalogue of Microorganisms (GCM) 10K type strain sequencing project: providing services to taxonomists for standard genome sequencing and annotation.</title>
        <authorList>
            <consortium name="The Broad Institute Genomics Platform"/>
            <consortium name="The Broad Institute Genome Sequencing Center for Infectious Disease"/>
            <person name="Wu L."/>
            <person name="Ma J."/>
        </authorList>
    </citation>
    <scope>NUCLEOTIDE SEQUENCE [LARGE SCALE GENOMIC DNA]</scope>
    <source>
        <strain evidence="13">CCUG 55074</strain>
    </source>
</reference>
<dbReference type="PANTHER" id="PTHR43520:SF8">
    <property type="entry name" value="P-TYPE CU(+) TRANSPORTER"/>
    <property type="match status" value="1"/>
</dbReference>
<dbReference type="SUPFAM" id="SSF81653">
    <property type="entry name" value="Calcium ATPase, transduction domain A"/>
    <property type="match status" value="1"/>
</dbReference>
<keyword evidence="3 10" id="KW-0812">Transmembrane</keyword>